<dbReference type="NCBIfam" id="NF033551">
    <property type="entry name" value="transpos_IS1182"/>
    <property type="match status" value="1"/>
</dbReference>
<proteinExistence type="predicted"/>
<dbReference type="PANTHER" id="PTHR33408">
    <property type="entry name" value="TRANSPOSASE"/>
    <property type="match status" value="1"/>
</dbReference>
<dbReference type="GO" id="GO:0006313">
    <property type="term" value="P:DNA transposition"/>
    <property type="evidence" value="ECO:0007669"/>
    <property type="project" value="InterPro"/>
</dbReference>
<feature type="domain" description="Transposase InsH N-terminal" evidence="2">
    <location>
        <begin position="18"/>
        <end position="111"/>
    </location>
</feature>
<dbReference type="Proteomes" id="UP000309885">
    <property type="component" value="Unassembled WGS sequence"/>
</dbReference>
<comment type="caution">
    <text evidence="3">The sequence shown here is derived from an EMBL/GenBank/DDBJ whole genome shotgun (WGS) entry which is preliminary data.</text>
</comment>
<name>A0A5R8LFV6_LACZE</name>
<dbReference type="InterPro" id="IPR008490">
    <property type="entry name" value="Transposase_InsH_N"/>
</dbReference>
<evidence type="ECO:0000259" key="2">
    <source>
        <dbReference type="Pfam" id="PF05598"/>
    </source>
</evidence>
<dbReference type="EMBL" id="VBWO01000037">
    <property type="protein sequence ID" value="TLF35359.1"/>
    <property type="molecule type" value="Genomic_DNA"/>
</dbReference>
<gene>
    <name evidence="3" type="ORF">FEI15_15585</name>
</gene>
<dbReference type="RefSeq" id="WP_138132188.1">
    <property type="nucleotide sequence ID" value="NZ_VBWO01000037.1"/>
</dbReference>
<dbReference type="AlphaFoldDB" id="A0A5R8LFV6"/>
<dbReference type="InterPro" id="IPR047629">
    <property type="entry name" value="IS1182_transpos"/>
</dbReference>
<feature type="domain" description="Transposase IS4-like" evidence="1">
    <location>
        <begin position="239"/>
        <end position="448"/>
    </location>
</feature>
<dbReference type="Pfam" id="PF05598">
    <property type="entry name" value="DUF772"/>
    <property type="match status" value="1"/>
</dbReference>
<evidence type="ECO:0000313" key="3">
    <source>
        <dbReference type="EMBL" id="TLF35359.1"/>
    </source>
</evidence>
<organism evidence="3 4">
    <name type="scientific">Lacticaseibacillus zeae</name>
    <name type="common">Lactobacillus zeae</name>
    <dbReference type="NCBI Taxonomy" id="57037"/>
    <lineage>
        <taxon>Bacteria</taxon>
        <taxon>Bacillati</taxon>
        <taxon>Bacillota</taxon>
        <taxon>Bacilli</taxon>
        <taxon>Lactobacillales</taxon>
        <taxon>Lactobacillaceae</taxon>
        <taxon>Lacticaseibacillus</taxon>
    </lineage>
</organism>
<dbReference type="GO" id="GO:0003677">
    <property type="term" value="F:DNA binding"/>
    <property type="evidence" value="ECO:0007669"/>
    <property type="project" value="InterPro"/>
</dbReference>
<dbReference type="GO" id="GO:0004803">
    <property type="term" value="F:transposase activity"/>
    <property type="evidence" value="ECO:0007669"/>
    <property type="project" value="InterPro"/>
</dbReference>
<sequence length="485" mass="55507">MLKHQSELSLSPHSELYDILIPKDDELRRLNELVDFSFIYQELIDKYCLGEGRTAVDPVQMFKYLYLKVRFNLSDRDLVVRARTDMAMKFFLGLNPEDPVISPSLLTKFRRQRLKDTDLLQKFLAKTVQIAIDQGVLKSKTIIVDATHTTSRFNQKSPVEALRNGSRILRKHLYQANPQIKTQLPEKNTLNDLNKERQYTRKLIQTVKAHPEVSQVRGVPEALHSLEELDDDINEQTQCSTDQDAKLGHKSKDTAFFGYKTHLGMTTDRIITAAIVTSGEKGDGQFLEDLIEQTKANGVNVEAVIGDRAYSGKQNLELADQKGITLYSRLNPVISNGSRQTKQTWDYNKDAGMFVCPAGNMAIRKARTGKKNQAKNQARTYYFDIEKCRQCPLQEGCYTPGAKAKTYSVTIKSEPHQKQLAFQNTEIFQETVKLRYRIEAKNAEIKTKHGYRISWSNDIEAMKLQGAMTLFYANMERIMKLMSNK</sequence>
<dbReference type="InterPro" id="IPR002559">
    <property type="entry name" value="Transposase_11"/>
</dbReference>
<dbReference type="Pfam" id="PF01609">
    <property type="entry name" value="DDE_Tnp_1"/>
    <property type="match status" value="1"/>
</dbReference>
<evidence type="ECO:0000259" key="1">
    <source>
        <dbReference type="Pfam" id="PF01609"/>
    </source>
</evidence>
<accession>A0A5R8LFV6</accession>
<dbReference type="PANTHER" id="PTHR33408:SF2">
    <property type="entry name" value="TRANSPOSASE DDE DOMAIN-CONTAINING PROTEIN"/>
    <property type="match status" value="1"/>
</dbReference>
<evidence type="ECO:0000313" key="4">
    <source>
        <dbReference type="Proteomes" id="UP000309885"/>
    </source>
</evidence>
<reference evidence="3 4" key="1">
    <citation type="submission" date="2019-05" db="EMBL/GenBank/DDBJ databases">
        <title>Genome-based reclassification of Lactobacillus casei as Lactobacillus casei subsp. casei. subsp.nov., description of Lactobacillus casei subsp. zeae subsp. nov., and emended description of Lactobacillus casei.</title>
        <authorList>
            <person name="Huang C.-H."/>
        </authorList>
    </citation>
    <scope>NUCLEOTIDE SEQUENCE [LARGE SCALE GENOMIC DNA]</scope>
    <source>
        <strain evidence="3 4">CRBIP24.44</strain>
    </source>
</reference>
<protein>
    <submittedName>
        <fullName evidence="3">IS1182 family transposase</fullName>
    </submittedName>
</protein>